<dbReference type="SUPFAM" id="SSF46955">
    <property type="entry name" value="Putative DNA-binding domain"/>
    <property type="match status" value="1"/>
</dbReference>
<dbReference type="Gene3D" id="1.10.1660.10">
    <property type="match status" value="1"/>
</dbReference>
<keyword evidence="1" id="KW-0238">DNA-binding</keyword>
<dbReference type="InterPro" id="IPR047057">
    <property type="entry name" value="MerR_fam"/>
</dbReference>
<evidence type="ECO:0000259" key="3">
    <source>
        <dbReference type="PROSITE" id="PS50937"/>
    </source>
</evidence>
<dbReference type="InterPro" id="IPR000551">
    <property type="entry name" value="MerR-type_HTH_dom"/>
</dbReference>
<evidence type="ECO:0000313" key="4">
    <source>
        <dbReference type="EMBL" id="MFC4306258.1"/>
    </source>
</evidence>
<keyword evidence="2" id="KW-0175">Coiled coil</keyword>
<name>A0ABV8SH88_9BACL</name>
<evidence type="ECO:0000256" key="2">
    <source>
        <dbReference type="SAM" id="Coils"/>
    </source>
</evidence>
<keyword evidence="5" id="KW-1185">Reference proteome</keyword>
<dbReference type="SMART" id="SM00422">
    <property type="entry name" value="HTH_MERR"/>
    <property type="match status" value="1"/>
</dbReference>
<dbReference type="RefSeq" id="WP_378127631.1">
    <property type="nucleotide sequence ID" value="NZ_JBHSED010000058.1"/>
</dbReference>
<dbReference type="PROSITE" id="PS50937">
    <property type="entry name" value="HTH_MERR_2"/>
    <property type="match status" value="1"/>
</dbReference>
<evidence type="ECO:0000313" key="5">
    <source>
        <dbReference type="Proteomes" id="UP001595755"/>
    </source>
</evidence>
<organism evidence="4 5">
    <name type="scientific">Cohnella boryungensis</name>
    <dbReference type="NCBI Taxonomy" id="768479"/>
    <lineage>
        <taxon>Bacteria</taxon>
        <taxon>Bacillati</taxon>
        <taxon>Bacillota</taxon>
        <taxon>Bacilli</taxon>
        <taxon>Bacillales</taxon>
        <taxon>Paenibacillaceae</taxon>
        <taxon>Cohnella</taxon>
    </lineage>
</organism>
<sequence length="160" mass="18628">MNTRKKEIFMRKEPTDTQRFYRIGELSALAGISPRTIDYYTSFGLLSPAKRSSGNYRLYDEDTLSRIRRIEQLKRQKYSLEEIRDQFDTLNQIAADKMVTQKLTELQTHLAQLEREVKELEPVLDQLKPRQAKKLFQAITPQTAACVEALVLLLGKSNFM</sequence>
<proteinExistence type="predicted"/>
<dbReference type="InterPro" id="IPR009061">
    <property type="entry name" value="DNA-bd_dom_put_sf"/>
</dbReference>
<feature type="coiled-coil region" evidence="2">
    <location>
        <begin position="96"/>
        <end position="123"/>
    </location>
</feature>
<dbReference type="PRINTS" id="PR00040">
    <property type="entry name" value="HTHMERR"/>
</dbReference>
<comment type="caution">
    <text evidence="4">The sequence shown here is derived from an EMBL/GenBank/DDBJ whole genome shotgun (WGS) entry which is preliminary data.</text>
</comment>
<dbReference type="PANTHER" id="PTHR30204:SF95">
    <property type="entry name" value="HTH-TYPE TRANSCRIPTIONAL REGULATOR CUER"/>
    <property type="match status" value="1"/>
</dbReference>
<dbReference type="Pfam" id="PF13411">
    <property type="entry name" value="MerR_1"/>
    <property type="match status" value="1"/>
</dbReference>
<dbReference type="Proteomes" id="UP001595755">
    <property type="component" value="Unassembled WGS sequence"/>
</dbReference>
<feature type="domain" description="HTH merR-type" evidence="3">
    <location>
        <begin position="20"/>
        <end position="89"/>
    </location>
</feature>
<reference evidence="5" key="1">
    <citation type="journal article" date="2019" name="Int. J. Syst. Evol. Microbiol.">
        <title>The Global Catalogue of Microorganisms (GCM) 10K type strain sequencing project: providing services to taxonomists for standard genome sequencing and annotation.</title>
        <authorList>
            <consortium name="The Broad Institute Genomics Platform"/>
            <consortium name="The Broad Institute Genome Sequencing Center for Infectious Disease"/>
            <person name="Wu L."/>
            <person name="Ma J."/>
        </authorList>
    </citation>
    <scope>NUCLEOTIDE SEQUENCE [LARGE SCALE GENOMIC DNA]</scope>
    <source>
        <strain evidence="5">CGMCC 4.1641</strain>
    </source>
</reference>
<gene>
    <name evidence="4" type="ORF">ACFO1S_22800</name>
</gene>
<dbReference type="PANTHER" id="PTHR30204">
    <property type="entry name" value="REDOX-CYCLING DRUG-SENSING TRANSCRIPTIONAL ACTIVATOR SOXR"/>
    <property type="match status" value="1"/>
</dbReference>
<evidence type="ECO:0000256" key="1">
    <source>
        <dbReference type="ARBA" id="ARBA00023125"/>
    </source>
</evidence>
<dbReference type="EMBL" id="JBHSED010000058">
    <property type="protein sequence ID" value="MFC4306258.1"/>
    <property type="molecule type" value="Genomic_DNA"/>
</dbReference>
<accession>A0ABV8SH88</accession>
<protein>
    <submittedName>
        <fullName evidence="4">MerR family transcriptional regulator</fullName>
    </submittedName>
</protein>